<feature type="compositionally biased region" description="Basic and acidic residues" evidence="1">
    <location>
        <begin position="65"/>
        <end position="74"/>
    </location>
</feature>
<dbReference type="Proteomes" id="UP001266305">
    <property type="component" value="Unassembled WGS sequence"/>
</dbReference>
<sequence length="111" mass="12205">MRQRPRTPPRRARLARAAAWGRGTGPERSPAGGGADGRLERIRNVTQDRGLLGGGEGDGAGLRQPRLEPKEIKKPVRRNSKCKRHSHQDSQGDVLCLCESKNSTKRICLNS</sequence>
<proteinExistence type="predicted"/>
<evidence type="ECO:0000313" key="3">
    <source>
        <dbReference type="Proteomes" id="UP001266305"/>
    </source>
</evidence>
<evidence type="ECO:0000313" key="2">
    <source>
        <dbReference type="EMBL" id="KAK2112598.1"/>
    </source>
</evidence>
<reference evidence="2 3" key="1">
    <citation type="submission" date="2023-05" db="EMBL/GenBank/DDBJ databases">
        <title>B98-5 Cell Line De Novo Hybrid Assembly: An Optical Mapping Approach.</title>
        <authorList>
            <person name="Kananen K."/>
            <person name="Auerbach J.A."/>
            <person name="Kautto E."/>
            <person name="Blachly J.S."/>
        </authorList>
    </citation>
    <scope>NUCLEOTIDE SEQUENCE [LARGE SCALE GENOMIC DNA]</scope>
    <source>
        <strain evidence="2">B95-8</strain>
        <tissue evidence="2">Cell line</tissue>
    </source>
</reference>
<feature type="region of interest" description="Disordered" evidence="1">
    <location>
        <begin position="1"/>
        <end position="94"/>
    </location>
</feature>
<dbReference type="EMBL" id="JASSZA010000005">
    <property type="protein sequence ID" value="KAK2112598.1"/>
    <property type="molecule type" value="Genomic_DNA"/>
</dbReference>
<evidence type="ECO:0000256" key="1">
    <source>
        <dbReference type="SAM" id="MobiDB-lite"/>
    </source>
</evidence>
<organism evidence="2 3">
    <name type="scientific">Saguinus oedipus</name>
    <name type="common">Cotton-top tamarin</name>
    <name type="synonym">Oedipomidas oedipus</name>
    <dbReference type="NCBI Taxonomy" id="9490"/>
    <lineage>
        <taxon>Eukaryota</taxon>
        <taxon>Metazoa</taxon>
        <taxon>Chordata</taxon>
        <taxon>Craniata</taxon>
        <taxon>Vertebrata</taxon>
        <taxon>Euteleostomi</taxon>
        <taxon>Mammalia</taxon>
        <taxon>Eutheria</taxon>
        <taxon>Euarchontoglires</taxon>
        <taxon>Primates</taxon>
        <taxon>Haplorrhini</taxon>
        <taxon>Platyrrhini</taxon>
        <taxon>Cebidae</taxon>
        <taxon>Callitrichinae</taxon>
        <taxon>Saguinus</taxon>
    </lineage>
</organism>
<gene>
    <name evidence="2" type="ORF">P7K49_012345</name>
</gene>
<accession>A0ABQ9VVK7</accession>
<feature type="compositionally biased region" description="Basic residues" evidence="1">
    <location>
        <begin position="75"/>
        <end position="86"/>
    </location>
</feature>
<feature type="compositionally biased region" description="Basic residues" evidence="1">
    <location>
        <begin position="1"/>
        <end position="14"/>
    </location>
</feature>
<name>A0ABQ9VVK7_SAGOE</name>
<protein>
    <submittedName>
        <fullName evidence="2">Uncharacterized protein</fullName>
    </submittedName>
</protein>
<comment type="caution">
    <text evidence="2">The sequence shown here is derived from an EMBL/GenBank/DDBJ whole genome shotgun (WGS) entry which is preliminary data.</text>
</comment>
<feature type="compositionally biased region" description="Gly residues" evidence="1">
    <location>
        <begin position="51"/>
        <end position="60"/>
    </location>
</feature>
<keyword evidence="3" id="KW-1185">Reference proteome</keyword>